<feature type="domain" description="4-O-methyl-glucuronoyl methylesterase-like" evidence="5">
    <location>
        <begin position="240"/>
        <end position="393"/>
    </location>
</feature>
<organism evidence="6 7">
    <name type="scientific">Catalinimonas alkaloidigena</name>
    <dbReference type="NCBI Taxonomy" id="1075417"/>
    <lineage>
        <taxon>Bacteria</taxon>
        <taxon>Pseudomonadati</taxon>
        <taxon>Bacteroidota</taxon>
        <taxon>Cytophagia</taxon>
        <taxon>Cytophagales</taxon>
        <taxon>Catalimonadaceae</taxon>
        <taxon>Catalinimonas</taxon>
    </lineage>
</organism>
<evidence type="ECO:0000313" key="7">
    <source>
        <dbReference type="Proteomes" id="UP000198510"/>
    </source>
</evidence>
<name>A0A1G9KFY4_9BACT</name>
<protein>
    <recommendedName>
        <fullName evidence="5">4-O-methyl-glucuronoyl methylesterase-like domain-containing protein</fullName>
    </recommendedName>
</protein>
<keyword evidence="1" id="KW-0719">Serine esterase</keyword>
<evidence type="ECO:0000256" key="4">
    <source>
        <dbReference type="SAM" id="MobiDB-lite"/>
    </source>
</evidence>
<dbReference type="InterPro" id="IPR054579">
    <property type="entry name" value="GCE-like_dom"/>
</dbReference>
<dbReference type="STRING" id="1075417.SAMN05421823_106141"/>
<feature type="compositionally biased region" description="Low complexity" evidence="4">
    <location>
        <begin position="50"/>
        <end position="64"/>
    </location>
</feature>
<keyword evidence="2" id="KW-0732">Signal</keyword>
<feature type="region of interest" description="Disordered" evidence="4">
    <location>
        <begin position="46"/>
        <end position="75"/>
    </location>
</feature>
<dbReference type="Pfam" id="PF22244">
    <property type="entry name" value="GCE_fung"/>
    <property type="match status" value="1"/>
</dbReference>
<dbReference type="RefSeq" id="WP_089683842.1">
    <property type="nucleotide sequence ID" value="NZ_FNFO01000006.1"/>
</dbReference>
<evidence type="ECO:0000313" key="6">
    <source>
        <dbReference type="EMBL" id="SDL48283.1"/>
    </source>
</evidence>
<evidence type="ECO:0000256" key="1">
    <source>
        <dbReference type="ARBA" id="ARBA00022487"/>
    </source>
</evidence>
<accession>A0A1G9KFY4</accession>
<gene>
    <name evidence="6" type="ORF">SAMN05421823_106141</name>
</gene>
<proteinExistence type="predicted"/>
<dbReference type="GO" id="GO:0052689">
    <property type="term" value="F:carboxylic ester hydrolase activity"/>
    <property type="evidence" value="ECO:0007669"/>
    <property type="project" value="UniProtKB-KW"/>
</dbReference>
<evidence type="ECO:0000259" key="5">
    <source>
        <dbReference type="Pfam" id="PF22244"/>
    </source>
</evidence>
<dbReference type="Gene3D" id="3.40.50.1820">
    <property type="entry name" value="alpha/beta hydrolase"/>
    <property type="match status" value="1"/>
</dbReference>
<dbReference type="AlphaFoldDB" id="A0A1G9KFY4"/>
<dbReference type="SUPFAM" id="SSF53474">
    <property type="entry name" value="alpha/beta-Hydrolases"/>
    <property type="match status" value="1"/>
</dbReference>
<keyword evidence="3" id="KW-0378">Hydrolase</keyword>
<dbReference type="OrthoDB" id="9809261at2"/>
<keyword evidence="7" id="KW-1185">Reference proteome</keyword>
<reference evidence="6 7" key="1">
    <citation type="submission" date="2016-10" db="EMBL/GenBank/DDBJ databases">
        <authorList>
            <person name="de Groot N.N."/>
        </authorList>
    </citation>
    <scope>NUCLEOTIDE SEQUENCE [LARGE SCALE GENOMIC DNA]</scope>
    <source>
        <strain evidence="6 7">DSM 25186</strain>
    </source>
</reference>
<sequence>MRYLIFGVFLLWSFQARTQPSQQLRDSLNRLSQQDHQLMMQRLGITSLRPGPSGNPEAPNAANADEAKASPYTSLPDPLVFDSGKPVKAAAQWQKRQREIREAFDREVYGRMPDHTPAVTWEVVRTVDTLEGSYPVVRKELRGHVDNSAYPAIEVTLEMTLTTPARATSAVPLMLEFGWNFPANWPRPPVEHPTWQEQLLAQGWGYAILIPTSFQADNGAGLREGIIGLMNQGQPRQLDDWGTLRAWAWGASRALDYFEADRSVDARRVGIEGLSRYGKAALVAMAYEPRFAIGFIGSSGAGGAKILRRQFGEQVENLASSAEYHWFAPNFIKYAGPLTPNDLPVDAHELIALCAPRPVFISVGSPAVEGQWIDARGMFVATVQAAPVYELLGKKGLGTTTFPPQETALTQGDLAFRQHAGGHTVVPNWPTFIPFAARYFGSVAK</sequence>
<dbReference type="Proteomes" id="UP000198510">
    <property type="component" value="Unassembled WGS sequence"/>
</dbReference>
<evidence type="ECO:0000256" key="2">
    <source>
        <dbReference type="ARBA" id="ARBA00022729"/>
    </source>
</evidence>
<evidence type="ECO:0000256" key="3">
    <source>
        <dbReference type="ARBA" id="ARBA00022801"/>
    </source>
</evidence>
<dbReference type="EMBL" id="FNFO01000006">
    <property type="protein sequence ID" value="SDL48283.1"/>
    <property type="molecule type" value="Genomic_DNA"/>
</dbReference>
<dbReference type="InterPro" id="IPR029058">
    <property type="entry name" value="AB_hydrolase_fold"/>
</dbReference>